<keyword evidence="2" id="KW-0472">Membrane</keyword>
<evidence type="ECO:0000313" key="4">
    <source>
        <dbReference type="EMBL" id="MFB9097606.1"/>
    </source>
</evidence>
<keyword evidence="3" id="KW-0998">Cell outer membrane</keyword>
<evidence type="ECO:0008006" key="6">
    <source>
        <dbReference type="Google" id="ProtNLM"/>
    </source>
</evidence>
<dbReference type="Proteomes" id="UP001589607">
    <property type="component" value="Unassembled WGS sequence"/>
</dbReference>
<organism evidence="4 5">
    <name type="scientific">Flavobacterium jumunjinense</name>
    <dbReference type="NCBI Taxonomy" id="998845"/>
    <lineage>
        <taxon>Bacteria</taxon>
        <taxon>Pseudomonadati</taxon>
        <taxon>Bacteroidota</taxon>
        <taxon>Flavobacteriia</taxon>
        <taxon>Flavobacteriales</taxon>
        <taxon>Flavobacteriaceae</taxon>
        <taxon>Flavobacterium</taxon>
    </lineage>
</organism>
<comment type="caution">
    <text evidence="4">The sequence shown here is derived from an EMBL/GenBank/DDBJ whole genome shotgun (WGS) entry which is preliminary data.</text>
</comment>
<dbReference type="RefSeq" id="WP_236455349.1">
    <property type="nucleotide sequence ID" value="NZ_CBCSGE010000004.1"/>
</dbReference>
<accession>A0ABV5GRJ5</accession>
<dbReference type="InterPro" id="IPR036942">
    <property type="entry name" value="Beta-barrel_TonB_sf"/>
</dbReference>
<proteinExistence type="predicted"/>
<dbReference type="SUPFAM" id="SSF56935">
    <property type="entry name" value="Porins"/>
    <property type="match status" value="1"/>
</dbReference>
<evidence type="ECO:0000256" key="1">
    <source>
        <dbReference type="ARBA" id="ARBA00004442"/>
    </source>
</evidence>
<evidence type="ECO:0000256" key="2">
    <source>
        <dbReference type="ARBA" id="ARBA00023136"/>
    </source>
</evidence>
<protein>
    <recommendedName>
        <fullName evidence="6">TonB dependent receptor</fullName>
    </recommendedName>
</protein>
<evidence type="ECO:0000313" key="5">
    <source>
        <dbReference type="Proteomes" id="UP001589607"/>
    </source>
</evidence>
<keyword evidence="5" id="KW-1185">Reference proteome</keyword>
<reference evidence="4 5" key="1">
    <citation type="submission" date="2024-09" db="EMBL/GenBank/DDBJ databases">
        <authorList>
            <person name="Sun Q."/>
            <person name="Mori K."/>
        </authorList>
    </citation>
    <scope>NUCLEOTIDE SEQUENCE [LARGE SCALE GENOMIC DNA]</scope>
    <source>
        <strain evidence="4 5">CECT 7955</strain>
    </source>
</reference>
<dbReference type="EMBL" id="JBHMEY010000060">
    <property type="protein sequence ID" value="MFB9097606.1"/>
    <property type="molecule type" value="Genomic_DNA"/>
</dbReference>
<name>A0ABV5GRJ5_9FLAO</name>
<dbReference type="Gene3D" id="2.40.170.20">
    <property type="entry name" value="TonB-dependent receptor, beta-barrel domain"/>
    <property type="match status" value="1"/>
</dbReference>
<evidence type="ECO:0000256" key="3">
    <source>
        <dbReference type="ARBA" id="ARBA00023237"/>
    </source>
</evidence>
<sequence length="89" mass="10594">MQFKKRKFGSELRIQGNLMHPYYAPNYGEVKKPYYAILNFGSHYIFNRYTFNLKMGIENILDSEYTTFADRNTIPRMGRNGFTNVLFSF</sequence>
<gene>
    <name evidence="4" type="ORF">ACFFVF_13875</name>
</gene>
<comment type="subcellular location">
    <subcellularLocation>
        <location evidence="1">Cell outer membrane</location>
    </subcellularLocation>
</comment>